<dbReference type="Pfam" id="PF16924">
    <property type="entry name" value="DpaA_N"/>
    <property type="match status" value="1"/>
</dbReference>
<dbReference type="Gene3D" id="3.40.50.720">
    <property type="entry name" value="NAD(P)-binding Rossmann-like Domain"/>
    <property type="match status" value="1"/>
</dbReference>
<organism evidence="3 4">
    <name type="scientific">Evtepia gabavorous</name>
    <dbReference type="NCBI Taxonomy" id="2211183"/>
    <lineage>
        <taxon>Bacteria</taxon>
        <taxon>Bacillati</taxon>
        <taxon>Bacillota</taxon>
        <taxon>Clostridia</taxon>
        <taxon>Eubacteriales</taxon>
        <taxon>Evtepia</taxon>
    </lineage>
</organism>
<feature type="domain" description="Dipicolinate synthase subunit A N-terminal" evidence="2">
    <location>
        <begin position="7"/>
        <end position="115"/>
    </location>
</feature>
<proteinExistence type="predicted"/>
<protein>
    <submittedName>
        <fullName evidence="3">Dipicolinate synthase</fullName>
    </submittedName>
</protein>
<dbReference type="OrthoDB" id="8840764at2"/>
<keyword evidence="4" id="KW-1185">Reference proteome</keyword>
<comment type="caution">
    <text evidence="3">The sequence shown here is derived from an EMBL/GenBank/DDBJ whole genome shotgun (WGS) entry which is preliminary data.</text>
</comment>
<evidence type="ECO:0000259" key="2">
    <source>
        <dbReference type="Pfam" id="PF16924"/>
    </source>
</evidence>
<reference evidence="3 4" key="1">
    <citation type="submission" date="2018-07" db="EMBL/GenBank/DDBJ databases">
        <title>GABA Modulating Bacteria of the Human Gut Microbiota.</title>
        <authorList>
            <person name="Strandwitz P."/>
            <person name="Kim K.H."/>
            <person name="Terekhova D."/>
            <person name="Liu J.K."/>
            <person name="Sharma A."/>
            <person name="Levering J."/>
            <person name="Mcdonald D."/>
            <person name="Dietrich D."/>
            <person name="Ramadhar T.R."/>
            <person name="Lekbua A."/>
            <person name="Mroue N."/>
            <person name="Liston C."/>
            <person name="Stewart E.J."/>
            <person name="Dubin M.J."/>
            <person name="Zengler K."/>
            <person name="Knight R."/>
            <person name="Gilbert J.A."/>
            <person name="Clardy J."/>
            <person name="Lewis K."/>
        </authorList>
    </citation>
    <scope>NUCLEOTIDE SEQUENCE [LARGE SCALE GENOMIC DNA]</scope>
    <source>
        <strain evidence="3 4">KLE1738</strain>
    </source>
</reference>
<feature type="domain" description="D-isomer specific 2-hydroxyacid dehydrogenase NAD-binding" evidence="1">
    <location>
        <begin position="141"/>
        <end position="237"/>
    </location>
</feature>
<dbReference type="Proteomes" id="UP000260649">
    <property type="component" value="Unassembled WGS sequence"/>
</dbReference>
<evidence type="ECO:0000259" key="1">
    <source>
        <dbReference type="Pfam" id="PF02826"/>
    </source>
</evidence>
<dbReference type="InterPro" id="IPR036291">
    <property type="entry name" value="NAD(P)-bd_dom_sf"/>
</dbReference>
<dbReference type="GO" id="GO:0051287">
    <property type="term" value="F:NAD binding"/>
    <property type="evidence" value="ECO:0007669"/>
    <property type="project" value="InterPro"/>
</dbReference>
<evidence type="ECO:0000313" key="4">
    <source>
        <dbReference type="Proteomes" id="UP000260649"/>
    </source>
</evidence>
<dbReference type="InterPro" id="IPR031629">
    <property type="entry name" value="DpaA_N"/>
</dbReference>
<sequence>MDRERNIWVVGGDLRQRALARLLREDGHTVHIAALEGEGLAPEPLGPGLALAHCVILPLPVTQREEILHTPLSEEEVTLSQVLDYMEAGQILCGGLVSPAVRAAGEQRGLRVFDYYAREECMVANAVPTAEGAVQVAMEELPFTLHSARVLILGFGRVGKLTAHRMGALGAKVTVSAQGYEDLAWAAAYGHETGRLETLSCELGGFDLIVNTIPAQVLDRRRLQWVNPGAFLLDLASAPGGVDRAAAKELGLRVLQAPGLPGRTAPVTAAAAIRDSVYHILWELEA</sequence>
<dbReference type="SUPFAM" id="SSF51735">
    <property type="entry name" value="NAD(P)-binding Rossmann-fold domains"/>
    <property type="match status" value="1"/>
</dbReference>
<dbReference type="EMBL" id="QQRQ01000002">
    <property type="protein sequence ID" value="RFT07559.1"/>
    <property type="molecule type" value="Genomic_DNA"/>
</dbReference>
<dbReference type="Pfam" id="PF02826">
    <property type="entry name" value="2-Hacid_dh_C"/>
    <property type="match status" value="1"/>
</dbReference>
<dbReference type="InterPro" id="IPR006140">
    <property type="entry name" value="D-isomer_DH_NAD-bd"/>
</dbReference>
<name>A0A3E2B6B2_9FIRM</name>
<dbReference type="AlphaFoldDB" id="A0A3E2B6B2"/>
<accession>A0A3E2B6B2</accession>
<gene>
    <name evidence="3" type="ORF">DV520_02145</name>
</gene>
<evidence type="ECO:0000313" key="3">
    <source>
        <dbReference type="EMBL" id="RFT07559.1"/>
    </source>
</evidence>